<protein>
    <recommendedName>
        <fullName evidence="2">Integrase catalytic domain-containing protein</fullName>
    </recommendedName>
</protein>
<dbReference type="InterPro" id="IPR012337">
    <property type="entry name" value="RNaseH-like_sf"/>
</dbReference>
<dbReference type="SUPFAM" id="SSF53098">
    <property type="entry name" value="Ribonuclease H-like"/>
    <property type="match status" value="1"/>
</dbReference>
<dbReference type="Proteomes" id="UP000240481">
    <property type="component" value="Unassembled WGS sequence"/>
</dbReference>
<dbReference type="EMBL" id="PYLZ01000022">
    <property type="protein sequence ID" value="PSW19055.1"/>
    <property type="molecule type" value="Genomic_DNA"/>
</dbReference>
<comment type="caution">
    <text evidence="3">The sequence shown here is derived from an EMBL/GenBank/DDBJ whole genome shotgun (WGS) entry which is preliminary data.</text>
</comment>
<dbReference type="GO" id="GO:0003676">
    <property type="term" value="F:nucleic acid binding"/>
    <property type="evidence" value="ECO:0007669"/>
    <property type="project" value="InterPro"/>
</dbReference>
<evidence type="ECO:0000313" key="4">
    <source>
        <dbReference type="Proteomes" id="UP000240481"/>
    </source>
</evidence>
<dbReference type="OrthoDB" id="501284at2"/>
<dbReference type="RefSeq" id="WP_062692747.1">
    <property type="nucleotide sequence ID" value="NZ_AP024852.1"/>
</dbReference>
<name>A0A2T3NS71_9GAMM</name>
<accession>A0A2T3NS71</accession>
<dbReference type="InterPro" id="IPR001584">
    <property type="entry name" value="Integrase_cat-core"/>
</dbReference>
<dbReference type="PROSITE" id="PS50994">
    <property type="entry name" value="INTEGRASE"/>
    <property type="match status" value="1"/>
</dbReference>
<feature type="region of interest" description="Disordered" evidence="1">
    <location>
        <begin position="586"/>
        <end position="610"/>
    </location>
</feature>
<reference evidence="3 4" key="1">
    <citation type="submission" date="2018-01" db="EMBL/GenBank/DDBJ databases">
        <title>Whole genome sequencing of Histamine producing bacteria.</title>
        <authorList>
            <person name="Butler K."/>
        </authorList>
    </citation>
    <scope>NUCLEOTIDE SEQUENCE [LARGE SCALE GENOMIC DNA]</scope>
    <source>
        <strain evidence="3 4">DSM 24669</strain>
    </source>
</reference>
<organism evidence="3 4">
    <name type="scientific">Photobacterium swingsii</name>
    <dbReference type="NCBI Taxonomy" id="680026"/>
    <lineage>
        <taxon>Bacteria</taxon>
        <taxon>Pseudomonadati</taxon>
        <taxon>Pseudomonadota</taxon>
        <taxon>Gammaproteobacteria</taxon>
        <taxon>Vibrionales</taxon>
        <taxon>Vibrionaceae</taxon>
        <taxon>Photobacterium</taxon>
    </lineage>
</organism>
<dbReference type="STRING" id="680026.AB733_24375"/>
<dbReference type="PANTHER" id="PTHR35004:SF6">
    <property type="entry name" value="TRANSPOSASE"/>
    <property type="match status" value="1"/>
</dbReference>
<evidence type="ECO:0000256" key="1">
    <source>
        <dbReference type="SAM" id="MobiDB-lite"/>
    </source>
</evidence>
<dbReference type="Gene3D" id="3.30.420.10">
    <property type="entry name" value="Ribonuclease H-like superfamily/Ribonuclease H"/>
    <property type="match status" value="1"/>
</dbReference>
<sequence>MRDSYGNFQKNQRIEILGKKGFIKHICHEDTLIKFEKTKISKVFETSYIQQMFCNGSLKILNTETLIPTKEMLTEREYAELERKRSYVDYMLAHCSGKPTSQDAYDDMLTVIPSQIGDLSPPSKSTVSRWIKDYKTAGSHIMAFAPRKTGPNRKSRVPLSRLDDIYDALHQDYLKRNNKFLSTIYKELESGWKHNNISNFPCRSTFYKEVYAYLDEGEVIASTKGQSAANKHDRLAIDQYLVTSILERVEIDSAYINIGLYDDDGNYLGPAILTVAIDVYSRAILGISLEVGRKGESTEHIVDCLRSAILPKTDNEAIPEQFRKGWPMCGKPAQIISDAGAGYVSKAFTLLLSFLDVSRQTTQVRRPWKKPFIERFFRTLRTRFLHTTPGYMSSGRKSEELEPDQTLKRTATLTVNEFKNCLYHFIVNDYHHTPHKSLNGATPFDTWEKKAAYSGISFPEQAQVIRMLYPRLKVATLDPFKGVQYENLRFNCKELRELYSKIKKRSDKNNPKVELLATHADMSHVAVVDPITQDLIHVKCVHPRVVAGMTLAETKSFNGTIPAGVTGPVINYAEMTADSVARKKAKDAKAKRERQKAKAAKNTNKPAKLDELHDLMELQLNDESSYKAYLGADVDDDNFTGFSKGLWDDEE</sequence>
<evidence type="ECO:0000259" key="2">
    <source>
        <dbReference type="PROSITE" id="PS50994"/>
    </source>
</evidence>
<dbReference type="GO" id="GO:0015074">
    <property type="term" value="P:DNA integration"/>
    <property type="evidence" value="ECO:0007669"/>
    <property type="project" value="InterPro"/>
</dbReference>
<dbReference type="AlphaFoldDB" id="A0A2T3NS71"/>
<feature type="domain" description="Integrase catalytic" evidence="2">
    <location>
        <begin position="239"/>
        <end position="451"/>
    </location>
</feature>
<keyword evidence="4" id="KW-1185">Reference proteome</keyword>
<dbReference type="PANTHER" id="PTHR35004">
    <property type="entry name" value="TRANSPOSASE RV3428C-RELATED"/>
    <property type="match status" value="1"/>
</dbReference>
<gene>
    <name evidence="3" type="ORF">C9I94_24080</name>
</gene>
<evidence type="ECO:0000313" key="3">
    <source>
        <dbReference type="EMBL" id="PSW19055.1"/>
    </source>
</evidence>
<dbReference type="InterPro" id="IPR036397">
    <property type="entry name" value="RNaseH_sf"/>
</dbReference>
<proteinExistence type="predicted"/>
<feature type="compositionally biased region" description="Basic residues" evidence="1">
    <location>
        <begin position="586"/>
        <end position="599"/>
    </location>
</feature>